<dbReference type="OrthoDB" id="9383199at2759"/>
<dbReference type="AlphaFoldDB" id="A0A2P4T9K4"/>
<keyword evidence="4" id="KW-0812">Transmembrane</keyword>
<keyword evidence="4" id="KW-1133">Transmembrane helix</keyword>
<dbReference type="PANTHER" id="PTHR17102">
    <property type="entry name" value="NEURONAL REGENERATION-RELATED PROTEIN"/>
    <property type="match status" value="1"/>
</dbReference>
<evidence type="ECO:0000256" key="2">
    <source>
        <dbReference type="ARBA" id="ARBA00031310"/>
    </source>
</evidence>
<keyword evidence="6" id="KW-1185">Reference proteome</keyword>
<dbReference type="InterPro" id="IPR024417">
    <property type="entry name" value="Neuronal_3.1"/>
</dbReference>
<evidence type="ECO:0000313" key="6">
    <source>
        <dbReference type="Proteomes" id="UP000237246"/>
    </source>
</evidence>
<evidence type="ECO:0000256" key="3">
    <source>
        <dbReference type="ARBA" id="ARBA00033348"/>
    </source>
</evidence>
<keyword evidence="4" id="KW-0472">Membrane</keyword>
<proteinExistence type="predicted"/>
<dbReference type="Pfam" id="PF11092">
    <property type="entry name" value="Alveol-reg_P311"/>
    <property type="match status" value="1"/>
</dbReference>
<comment type="caution">
    <text evidence="5">The sequence shown here is derived from an EMBL/GenBank/DDBJ whole genome shotgun (WGS) entry which is preliminary data.</text>
</comment>
<gene>
    <name evidence="5" type="ORF">CIB84_003205</name>
</gene>
<dbReference type="GO" id="GO:0031103">
    <property type="term" value="P:axon regeneration"/>
    <property type="evidence" value="ECO:0007669"/>
    <property type="project" value="TreeGrafter"/>
</dbReference>
<reference evidence="5 6" key="1">
    <citation type="submission" date="2018-01" db="EMBL/GenBank/DDBJ databases">
        <title>Comparison of the Chinese Bamboo Partridge and Red Junglefowl genome sequences highlights the importance of demography in genome evolution.</title>
        <authorList>
            <person name="Tiley G.P."/>
            <person name="Kimball R.T."/>
            <person name="Braun E.L."/>
            <person name="Burleigh J.G."/>
        </authorList>
    </citation>
    <scope>NUCLEOTIDE SEQUENCE [LARGE SCALE GENOMIC DNA]</scope>
    <source>
        <strain evidence="5">RTK389</strain>
        <tissue evidence="5">Blood</tissue>
    </source>
</reference>
<name>A0A2P4T9K4_BAMTH</name>
<dbReference type="PANTHER" id="PTHR17102:SF4">
    <property type="entry name" value="NEURONAL REGENERATION-RELATED PROTEIN"/>
    <property type="match status" value="1"/>
</dbReference>
<dbReference type="EMBL" id="PPHD01004331">
    <property type="protein sequence ID" value="POI33043.1"/>
    <property type="molecule type" value="Genomic_DNA"/>
</dbReference>
<accession>A0A2P4T9K4</accession>
<evidence type="ECO:0000313" key="5">
    <source>
        <dbReference type="EMBL" id="POI33043.1"/>
    </source>
</evidence>
<feature type="transmembrane region" description="Helical" evidence="4">
    <location>
        <begin position="6"/>
        <end position="25"/>
    </location>
</feature>
<dbReference type="GO" id="GO:0017015">
    <property type="term" value="P:regulation of transforming growth factor beta receptor signaling pathway"/>
    <property type="evidence" value="ECO:0007669"/>
    <property type="project" value="TreeGrafter"/>
</dbReference>
<evidence type="ECO:0000256" key="1">
    <source>
        <dbReference type="ARBA" id="ARBA00022173"/>
    </source>
</evidence>
<evidence type="ECO:0000256" key="4">
    <source>
        <dbReference type="SAM" id="Phobius"/>
    </source>
</evidence>
<organism evidence="5 6">
    <name type="scientific">Bambusicola thoracicus</name>
    <name type="common">Chinese bamboo-partridge</name>
    <name type="synonym">Perdix thoracica</name>
    <dbReference type="NCBI Taxonomy" id="9083"/>
    <lineage>
        <taxon>Eukaryota</taxon>
        <taxon>Metazoa</taxon>
        <taxon>Chordata</taxon>
        <taxon>Craniata</taxon>
        <taxon>Vertebrata</taxon>
        <taxon>Euteleostomi</taxon>
        <taxon>Archelosauria</taxon>
        <taxon>Archosauria</taxon>
        <taxon>Dinosauria</taxon>
        <taxon>Saurischia</taxon>
        <taxon>Theropoda</taxon>
        <taxon>Coelurosauria</taxon>
        <taxon>Aves</taxon>
        <taxon>Neognathae</taxon>
        <taxon>Galloanserae</taxon>
        <taxon>Galliformes</taxon>
        <taxon>Phasianidae</taxon>
        <taxon>Perdicinae</taxon>
        <taxon>Bambusicola</taxon>
    </lineage>
</organism>
<sequence length="95" mass="10930">KVIIFIIFIHSFPFIPLVLKLYIFVSLQVSQPRQTIWVSQKIFPTSQEDGGFLKGCLPISKEVNRKKESEVEGACWAPVNGDGHHFTKINYLYTF</sequence>
<dbReference type="GO" id="GO:0045664">
    <property type="term" value="P:regulation of neuron differentiation"/>
    <property type="evidence" value="ECO:0007669"/>
    <property type="project" value="TreeGrafter"/>
</dbReference>
<dbReference type="Proteomes" id="UP000237246">
    <property type="component" value="Unassembled WGS sequence"/>
</dbReference>
<feature type="non-terminal residue" evidence="5">
    <location>
        <position position="1"/>
    </location>
</feature>
<protein>
    <recommendedName>
        <fullName evidence="1">Neuronal regeneration-related protein</fullName>
    </recommendedName>
    <alternativeName>
        <fullName evidence="2">Neuronal protein 3.1</fullName>
    </alternativeName>
    <alternativeName>
        <fullName evidence="3">Protein p311</fullName>
    </alternativeName>
</protein>